<organism evidence="1 2">
    <name type="scientific">Paenibacillus hemerocallicola</name>
    <dbReference type="NCBI Taxonomy" id="1172614"/>
    <lineage>
        <taxon>Bacteria</taxon>
        <taxon>Bacillati</taxon>
        <taxon>Bacillota</taxon>
        <taxon>Bacilli</taxon>
        <taxon>Bacillales</taxon>
        <taxon>Paenibacillaceae</taxon>
        <taxon>Paenibacillus</taxon>
    </lineage>
</organism>
<evidence type="ECO:0000313" key="1">
    <source>
        <dbReference type="EMBL" id="TNJ59092.1"/>
    </source>
</evidence>
<protein>
    <submittedName>
        <fullName evidence="1">Uncharacterized protein</fullName>
    </submittedName>
</protein>
<accession>A0A5C4SWD3</accession>
<dbReference type="Proteomes" id="UP000307943">
    <property type="component" value="Unassembled WGS sequence"/>
</dbReference>
<dbReference type="AlphaFoldDB" id="A0A5C4SWD3"/>
<reference evidence="1 2" key="1">
    <citation type="submission" date="2019-05" db="EMBL/GenBank/DDBJ databases">
        <title>We sequenced the genome of Paenibacillus hemerocallicola KCTC 33185 for further insight into its adaptation and study the phylogeny of Paenibacillus.</title>
        <authorList>
            <person name="Narsing Rao M.P."/>
        </authorList>
    </citation>
    <scope>NUCLEOTIDE SEQUENCE [LARGE SCALE GENOMIC DNA]</scope>
    <source>
        <strain evidence="1 2">KCTC 33185</strain>
    </source>
</reference>
<name>A0A5C4SWD3_9BACL</name>
<proteinExistence type="predicted"/>
<comment type="caution">
    <text evidence="1">The sequence shown here is derived from an EMBL/GenBank/DDBJ whole genome shotgun (WGS) entry which is preliminary data.</text>
</comment>
<dbReference type="RefSeq" id="WP_139607455.1">
    <property type="nucleotide sequence ID" value="NZ_VDCQ01000096.1"/>
</dbReference>
<dbReference type="EMBL" id="VDCQ01000096">
    <property type="protein sequence ID" value="TNJ59092.1"/>
    <property type="molecule type" value="Genomic_DNA"/>
</dbReference>
<dbReference type="OrthoDB" id="1394308at2"/>
<keyword evidence="2" id="KW-1185">Reference proteome</keyword>
<evidence type="ECO:0000313" key="2">
    <source>
        <dbReference type="Proteomes" id="UP000307943"/>
    </source>
</evidence>
<gene>
    <name evidence="1" type="ORF">FE784_37745</name>
</gene>
<sequence length="366" mass="41388">MKKRVAAIITEYWDICHADVILTKMLDGFRLDGREYTSTLDIVAMYVDKFPATDLSRGMAAKHGIPIHGSIREALLAGQAEFDLDGIILIGEHGDYPDNEIGQTLYPRRLFFEECLKVMLEYDRIVPVFTDKGFAVVQEDIEWMYKQIKQNRIPFMSSSVVPYSPQRPAEKPFPNGTPLRKMFGFSYGPVERYVYHTLEMMQSIAEHRACGESGICRVKAYKDGEAIGRLLSEDWNGLYRTLGGFINLRDLDAFPSEVADPVFVELDYKDGLKSGVLLANPEVSTFASAYQVHEREAPICREFLLQGGKPYIHFGRLVLEIEKFIHTGRPPHPVERSLLTTGGLDACMRSLHTGEAIDTPHLIVSY</sequence>